<dbReference type="Pfam" id="PF02653">
    <property type="entry name" value="BPD_transp_2"/>
    <property type="match status" value="1"/>
</dbReference>
<dbReference type="InterPro" id="IPR052157">
    <property type="entry name" value="BCAA_transport_permease"/>
</dbReference>
<evidence type="ECO:0000256" key="1">
    <source>
        <dbReference type="ARBA" id="ARBA00004651"/>
    </source>
</evidence>
<evidence type="ECO:0000256" key="4">
    <source>
        <dbReference type="ARBA" id="ARBA00022692"/>
    </source>
</evidence>
<evidence type="ECO:0000256" key="2">
    <source>
        <dbReference type="ARBA" id="ARBA00022448"/>
    </source>
</evidence>
<dbReference type="AlphaFoldDB" id="A0A7C9TRL6"/>
<evidence type="ECO:0000256" key="8">
    <source>
        <dbReference type="ARBA" id="ARBA00037998"/>
    </source>
</evidence>
<reference evidence="10 11" key="1">
    <citation type="journal article" date="2014" name="Int. J. Syst. Evol. Microbiol.">
        <title>Description of Galbitalea soli gen. nov., sp. nov., and Frondihabitans sucicola sp. nov.</title>
        <authorList>
            <person name="Kim S.J."/>
            <person name="Lim J.M."/>
            <person name="Ahn J.H."/>
            <person name="Weon H.Y."/>
            <person name="Hamada M."/>
            <person name="Suzuki K."/>
            <person name="Ahn T.Y."/>
            <person name="Kwon S.W."/>
        </authorList>
    </citation>
    <scope>NUCLEOTIDE SEQUENCE [LARGE SCALE GENOMIC DNA]</scope>
    <source>
        <strain evidence="10 11">NBRC 108727</strain>
    </source>
</reference>
<comment type="similarity">
    <text evidence="8">Belongs to the binding-protein-dependent transport system permease family. LivHM subfamily.</text>
</comment>
<dbReference type="PANTHER" id="PTHR11795:SF449">
    <property type="entry name" value="BRANCHED-CHAIN AMINO ACID TRANSPORT PERMEASE PROTEIN LIVH-RELATED"/>
    <property type="match status" value="1"/>
</dbReference>
<evidence type="ECO:0000256" key="7">
    <source>
        <dbReference type="ARBA" id="ARBA00023136"/>
    </source>
</evidence>
<evidence type="ECO:0000313" key="11">
    <source>
        <dbReference type="Proteomes" id="UP000479756"/>
    </source>
</evidence>
<gene>
    <name evidence="10" type="ORF">G3T37_07010</name>
</gene>
<accession>A0A7C9TRL6</accession>
<keyword evidence="3" id="KW-1003">Cell membrane</keyword>
<evidence type="ECO:0000256" key="6">
    <source>
        <dbReference type="ARBA" id="ARBA00022989"/>
    </source>
</evidence>
<evidence type="ECO:0000256" key="3">
    <source>
        <dbReference type="ARBA" id="ARBA00022475"/>
    </source>
</evidence>
<keyword evidence="6 9" id="KW-1133">Transmembrane helix</keyword>
<dbReference type="RefSeq" id="WP_163472791.1">
    <property type="nucleotide sequence ID" value="NZ_JAAGWZ010000002.1"/>
</dbReference>
<dbReference type="GO" id="GO:0022857">
    <property type="term" value="F:transmembrane transporter activity"/>
    <property type="evidence" value="ECO:0007669"/>
    <property type="project" value="InterPro"/>
</dbReference>
<keyword evidence="2" id="KW-0813">Transport</keyword>
<dbReference type="GO" id="GO:0006865">
    <property type="term" value="P:amino acid transport"/>
    <property type="evidence" value="ECO:0007669"/>
    <property type="project" value="UniProtKB-KW"/>
</dbReference>
<keyword evidence="5" id="KW-0029">Amino-acid transport</keyword>
<proteinExistence type="inferred from homology"/>
<dbReference type="EMBL" id="JAAGWZ010000002">
    <property type="protein sequence ID" value="NEM91103.1"/>
    <property type="molecule type" value="Genomic_DNA"/>
</dbReference>
<evidence type="ECO:0000313" key="10">
    <source>
        <dbReference type="EMBL" id="NEM91103.1"/>
    </source>
</evidence>
<comment type="subcellular location">
    <subcellularLocation>
        <location evidence="1">Cell membrane</location>
        <topology evidence="1">Multi-pass membrane protein</topology>
    </subcellularLocation>
</comment>
<sequence length="285" mass="30026">MIESTISGLVNGSVYALLGLCLVATYRTSGVLNFAQTAVGAFAALTAVDLIGTGMPTWVAWLIAIAVGTVVSVLLGLMLYRWFSQTGARIKTSATIAALLALLAIGDRVFGDTPRSFVDPFSLFGFTLWGVRFTGDTIIALGAAVVLTIALDVMLRRTRTGHRLRAVAGRPLTAELLGLPVLALTIIVWTFVGVVGSASILIIAPTASSTFTGLSLLVLPATAAALFGGFESLWLTLVGGLLLGMISGLTSYFAVIAPYNATLQLAFVTLILIFKQRGERWDEAR</sequence>
<feature type="transmembrane region" description="Helical" evidence="9">
    <location>
        <begin position="6"/>
        <end position="24"/>
    </location>
</feature>
<evidence type="ECO:0000256" key="5">
    <source>
        <dbReference type="ARBA" id="ARBA00022970"/>
    </source>
</evidence>
<keyword evidence="7 9" id="KW-0472">Membrane</keyword>
<dbReference type="Proteomes" id="UP000479756">
    <property type="component" value="Unassembled WGS sequence"/>
</dbReference>
<feature type="transmembrane region" description="Helical" evidence="9">
    <location>
        <begin position="226"/>
        <end position="246"/>
    </location>
</feature>
<dbReference type="CDD" id="cd06582">
    <property type="entry name" value="TM_PBP1_LivH_like"/>
    <property type="match status" value="1"/>
</dbReference>
<dbReference type="InterPro" id="IPR001851">
    <property type="entry name" value="ABC_transp_permease"/>
</dbReference>
<organism evidence="10 11">
    <name type="scientific">Galbitalea soli</name>
    <dbReference type="NCBI Taxonomy" id="1268042"/>
    <lineage>
        <taxon>Bacteria</taxon>
        <taxon>Bacillati</taxon>
        <taxon>Actinomycetota</taxon>
        <taxon>Actinomycetes</taxon>
        <taxon>Micrococcales</taxon>
        <taxon>Microbacteriaceae</taxon>
        <taxon>Galbitalea</taxon>
    </lineage>
</organism>
<comment type="caution">
    <text evidence="10">The sequence shown here is derived from an EMBL/GenBank/DDBJ whole genome shotgun (WGS) entry which is preliminary data.</text>
</comment>
<dbReference type="PANTHER" id="PTHR11795">
    <property type="entry name" value="BRANCHED-CHAIN AMINO ACID TRANSPORT SYSTEM PERMEASE PROTEIN LIVH"/>
    <property type="match status" value="1"/>
</dbReference>
<feature type="transmembrane region" description="Helical" evidence="9">
    <location>
        <begin position="58"/>
        <end position="80"/>
    </location>
</feature>
<feature type="transmembrane region" description="Helical" evidence="9">
    <location>
        <begin position="172"/>
        <end position="192"/>
    </location>
</feature>
<feature type="transmembrane region" description="Helical" evidence="9">
    <location>
        <begin position="130"/>
        <end position="151"/>
    </location>
</feature>
<feature type="transmembrane region" description="Helical" evidence="9">
    <location>
        <begin position="31"/>
        <end position="52"/>
    </location>
</feature>
<evidence type="ECO:0000256" key="9">
    <source>
        <dbReference type="SAM" id="Phobius"/>
    </source>
</evidence>
<dbReference type="GO" id="GO:0005886">
    <property type="term" value="C:plasma membrane"/>
    <property type="evidence" value="ECO:0007669"/>
    <property type="project" value="UniProtKB-SubCell"/>
</dbReference>
<feature type="transmembrane region" description="Helical" evidence="9">
    <location>
        <begin position="92"/>
        <end position="110"/>
    </location>
</feature>
<keyword evidence="11" id="KW-1185">Reference proteome</keyword>
<protein>
    <submittedName>
        <fullName evidence="10">Branched-chain amino acid ABC transporter permease</fullName>
    </submittedName>
</protein>
<keyword evidence="4 9" id="KW-0812">Transmembrane</keyword>
<feature type="transmembrane region" description="Helical" evidence="9">
    <location>
        <begin position="252"/>
        <end position="274"/>
    </location>
</feature>
<feature type="transmembrane region" description="Helical" evidence="9">
    <location>
        <begin position="198"/>
        <end position="219"/>
    </location>
</feature>
<name>A0A7C9TRL6_9MICO</name>